<evidence type="ECO:0000256" key="14">
    <source>
        <dbReference type="SAM" id="MobiDB-lite"/>
    </source>
</evidence>
<evidence type="ECO:0000256" key="11">
    <source>
        <dbReference type="ARBA" id="ARBA00023201"/>
    </source>
</evidence>
<keyword evidence="3 13" id="KW-0813">Transport</keyword>
<dbReference type="PANTHER" id="PTHR11690">
    <property type="entry name" value="AMILORIDE-SENSITIVE SODIUM CHANNEL-RELATED"/>
    <property type="match status" value="1"/>
</dbReference>
<organism evidence="16 17">
    <name type="scientific">Pristionchus mayeri</name>
    <dbReference type="NCBI Taxonomy" id="1317129"/>
    <lineage>
        <taxon>Eukaryota</taxon>
        <taxon>Metazoa</taxon>
        <taxon>Ecdysozoa</taxon>
        <taxon>Nematoda</taxon>
        <taxon>Chromadorea</taxon>
        <taxon>Rhabditida</taxon>
        <taxon>Rhabditina</taxon>
        <taxon>Diplogasteromorpha</taxon>
        <taxon>Diplogasteroidea</taxon>
        <taxon>Neodiplogasteridae</taxon>
        <taxon>Pristionchus</taxon>
    </lineage>
</organism>
<dbReference type="PANTHER" id="PTHR11690:SF282">
    <property type="entry name" value="DEGENERIN-LIKE PROTEIN ASIC-1"/>
    <property type="match status" value="1"/>
</dbReference>
<keyword evidence="5 13" id="KW-0812">Transmembrane</keyword>
<comment type="caution">
    <text evidence="16">The sequence shown here is derived from an EMBL/GenBank/DDBJ whole genome shotgun (WGS) entry which is preliminary data.</text>
</comment>
<evidence type="ECO:0000256" key="13">
    <source>
        <dbReference type="RuleBase" id="RU000679"/>
    </source>
</evidence>
<dbReference type="InterPro" id="IPR001873">
    <property type="entry name" value="ENaC"/>
</dbReference>
<evidence type="ECO:0000256" key="6">
    <source>
        <dbReference type="ARBA" id="ARBA00022989"/>
    </source>
</evidence>
<accession>A0AAN5I9H3</accession>
<keyword evidence="10" id="KW-0325">Glycoprotein</keyword>
<feature type="region of interest" description="Disordered" evidence="14">
    <location>
        <begin position="463"/>
        <end position="582"/>
    </location>
</feature>
<dbReference type="Pfam" id="PF00858">
    <property type="entry name" value="ASC"/>
    <property type="match status" value="1"/>
</dbReference>
<dbReference type="PROSITE" id="PS51257">
    <property type="entry name" value="PROKAR_LIPOPROTEIN"/>
    <property type="match status" value="1"/>
</dbReference>
<evidence type="ECO:0000313" key="17">
    <source>
        <dbReference type="Proteomes" id="UP001328107"/>
    </source>
</evidence>
<evidence type="ECO:0000256" key="7">
    <source>
        <dbReference type="ARBA" id="ARBA00023053"/>
    </source>
</evidence>
<feature type="transmembrane region" description="Helical" evidence="15">
    <location>
        <begin position="12"/>
        <end position="33"/>
    </location>
</feature>
<evidence type="ECO:0000256" key="1">
    <source>
        <dbReference type="ARBA" id="ARBA00004141"/>
    </source>
</evidence>
<evidence type="ECO:0000256" key="5">
    <source>
        <dbReference type="ARBA" id="ARBA00022692"/>
    </source>
</evidence>
<dbReference type="GO" id="GO:0005886">
    <property type="term" value="C:plasma membrane"/>
    <property type="evidence" value="ECO:0007669"/>
    <property type="project" value="TreeGrafter"/>
</dbReference>
<name>A0AAN5I9H3_9BILA</name>
<feature type="compositionally biased region" description="Pro residues" evidence="14">
    <location>
        <begin position="502"/>
        <end position="514"/>
    </location>
</feature>
<comment type="similarity">
    <text evidence="2 13">Belongs to the amiloride-sensitive sodium channel (TC 1.A.6) family.</text>
</comment>
<comment type="subcellular location">
    <subcellularLocation>
        <location evidence="1">Membrane</location>
        <topology evidence="1">Multi-pass membrane protein</topology>
    </subcellularLocation>
</comment>
<keyword evidence="17" id="KW-1185">Reference proteome</keyword>
<dbReference type="Proteomes" id="UP001328107">
    <property type="component" value="Unassembled WGS sequence"/>
</dbReference>
<reference evidence="17" key="1">
    <citation type="submission" date="2022-10" db="EMBL/GenBank/DDBJ databases">
        <title>Genome assembly of Pristionchus species.</title>
        <authorList>
            <person name="Yoshida K."/>
            <person name="Sommer R.J."/>
        </authorList>
    </citation>
    <scope>NUCLEOTIDE SEQUENCE [LARGE SCALE GENOMIC DNA]</scope>
    <source>
        <strain evidence="17">RS5460</strain>
    </source>
</reference>
<keyword evidence="7" id="KW-0915">Sodium</keyword>
<keyword evidence="6 15" id="KW-1133">Transmembrane helix</keyword>
<evidence type="ECO:0000256" key="8">
    <source>
        <dbReference type="ARBA" id="ARBA00023065"/>
    </source>
</evidence>
<keyword evidence="12 13" id="KW-0407">Ion channel</keyword>
<keyword evidence="11 13" id="KW-0739">Sodium transport</keyword>
<keyword evidence="9 15" id="KW-0472">Membrane</keyword>
<evidence type="ECO:0000256" key="15">
    <source>
        <dbReference type="SAM" id="Phobius"/>
    </source>
</evidence>
<evidence type="ECO:0000256" key="9">
    <source>
        <dbReference type="ARBA" id="ARBA00023136"/>
    </source>
</evidence>
<evidence type="ECO:0000256" key="2">
    <source>
        <dbReference type="ARBA" id="ARBA00007193"/>
    </source>
</evidence>
<protein>
    <submittedName>
        <fullName evidence="16">Uncharacterized protein</fullName>
    </submittedName>
</protein>
<evidence type="ECO:0000256" key="12">
    <source>
        <dbReference type="ARBA" id="ARBA00023303"/>
    </source>
</evidence>
<evidence type="ECO:0000313" key="16">
    <source>
        <dbReference type="EMBL" id="GMR56429.1"/>
    </source>
</evidence>
<evidence type="ECO:0000256" key="3">
    <source>
        <dbReference type="ARBA" id="ARBA00022448"/>
    </source>
</evidence>
<keyword evidence="4 13" id="KW-0894">Sodium channel</keyword>
<keyword evidence="8 13" id="KW-0406">Ion transport</keyword>
<proteinExistence type="inferred from homology"/>
<dbReference type="EMBL" id="BTRK01000005">
    <property type="protein sequence ID" value="GMR56429.1"/>
    <property type="molecule type" value="Genomic_DNA"/>
</dbReference>
<evidence type="ECO:0000256" key="4">
    <source>
        <dbReference type="ARBA" id="ARBA00022461"/>
    </source>
</evidence>
<dbReference type="AlphaFoldDB" id="A0AAN5I9H3"/>
<sequence>MVSCRGCCSSIVIVLLVTACGVIFILHSLYYVLPYLQDNVGTKETVKRLNPASQRMPSIIICNRQPFSVDGINLVSSSMNNDNTKRYLREWTNGAARDYPEYSPPTAVQNTEAINNINQNLPQTSRKERLQQMAYQCGSVINSCTFNGNTKSGADCCPAVSRFVPTMNGICLAFSDALLVATLNTTLPQLIMTFTIPRNSWYSNESPTHPGIDIYLRETVDDAIRLASDLETPPLVTLRDKQGVRLRVRRENRIDGRRLECGTNTDSAASADTNARTNNKANMLTCAMTAAMTACGCHPLLAENLNYNTTSTSAATQFWSKVNSTTVCTLDQYDQCARRYVETARSENRDEPIPSDLTGRSDLENCRRDNAFPCLRVAYSATPEPYPLPSSYTTSTEYVSRLTIDFASLATFEVLQERAIPLFEMLSNVGYNIALWFAVGHILWTLFAEARDVCCKPVRVGPSHQPVNGSKHLAPASLEPAPETPPPTTAPLVNEVAAPKFSAPPPPASSPPPSAAVSRSVHFTPPPPAAAGAATPAVPSPPATPPSLKDPDSEVVAPVPAPRRQSQSISVDLDEEAAKLRQ</sequence>
<evidence type="ECO:0000256" key="10">
    <source>
        <dbReference type="ARBA" id="ARBA00023180"/>
    </source>
</evidence>
<dbReference type="GO" id="GO:0015280">
    <property type="term" value="F:ligand-gated sodium channel activity"/>
    <property type="evidence" value="ECO:0007669"/>
    <property type="project" value="TreeGrafter"/>
</dbReference>
<gene>
    <name evidence="16" type="ORF">PMAYCL1PPCAC_26624</name>
</gene>